<organism evidence="10 11">
    <name type="scientific">Erythrobacter sanguineus</name>
    <dbReference type="NCBI Taxonomy" id="198312"/>
    <lineage>
        <taxon>Bacteria</taxon>
        <taxon>Pseudomonadati</taxon>
        <taxon>Pseudomonadota</taxon>
        <taxon>Alphaproteobacteria</taxon>
        <taxon>Sphingomonadales</taxon>
        <taxon>Erythrobacteraceae</taxon>
        <taxon>Erythrobacter/Porphyrobacter group</taxon>
        <taxon>Erythrobacter</taxon>
    </lineage>
</organism>
<evidence type="ECO:0000256" key="6">
    <source>
        <dbReference type="ARBA" id="ARBA00023136"/>
    </source>
</evidence>
<dbReference type="InterPro" id="IPR036942">
    <property type="entry name" value="Beta-barrel_TonB_sf"/>
</dbReference>
<evidence type="ECO:0000256" key="5">
    <source>
        <dbReference type="ARBA" id="ARBA00022729"/>
    </source>
</evidence>
<dbReference type="GO" id="GO:0015889">
    <property type="term" value="P:cobalamin transport"/>
    <property type="evidence" value="ECO:0007669"/>
    <property type="project" value="TreeGrafter"/>
</dbReference>
<sequence>MNLSPLSCAVLRAGTCIVSLAAAMPVFASETTASQPQQGAVAQADRDDDPETASGTAVSSGEIVVTAGRLRGQLVVEQAPLLELDEAAIAAEGVTSITDLIAQISAQTGSARGRGGGRPVILVNGIRIGSFREFASYPPEALARVEVFPEEVAQRFGFPPDRRVINLILKDNYSNREVEFEFEAPSRGGFFRTEQDFGYLKIADGGRFNLDFELTDTSLLTEDERDIPQTPGSISQVAGDPDQAAFRSLRADTFSFEGNLSWAKALIESGTSLSANLNYTRNESRSLDGLNTVVLTDDPAVPGIVRTFGAETPLARRSSTDSLSAAGSLTRPVNSFRLTTTFDATLDETETEIDRRFDTQALVDAALAGTLAPDGPLPATAAAGFDVARSRAINGQSLTTLEGPLGELPAGEVLATFDVGIDWQRIESNDTRSLTEATLTRRQISTGANLVVPLTSSRAGFADALGSFTLNLQAGVQDLSDFGVLGDWNAGLTWAPFGNLDLSATYIWREVAPGLGALGNPIIVNLNVPVFDFSRGEVVLADVTTGGNPALPAETQRDWKFAANWRLPFWDNTRLTVEYIRNRSDNVVSAFPQITPEVEAAFPGRVTRDADGRLIALDRRSVSFAETRADRLQFTLSTNGNIGGGASGGFGGGGRPGASGGGRPAGAGGDAAPAAGGAGGAPAAGGAPTAAQREQFMALRERLCADDGLDFMQRLVAAIDSGADLSAEFPGVDPARLAPMLARLRGADGTIDPERLAQFRTRICSVDPAIFGGAPAQAAAPSAMSAFRERACGPDGNAAIAELIAKIERGEDVSAELPGVDPAFIKMAIDRSRDADGNIPPEALAQFKERFCAAAPQQAQAGGQPGGQAGGAPAGGGAPAFNPLAGRNFQGWRYFANLNHTIELDNQILIAPGLAPLDQLDGQATGAFGLPRHSSRLEAGLFGKGVGFRLSGIYTGETRLDGSGLPGSTDLFFDDILTFNLRIFANLAELTGKSDGFLKDTRVSLRADNLFDAQRRVRDSNGDTPVNYQPFVIDPLGLYLGIDLRKLF</sequence>
<keyword evidence="10" id="KW-0675">Receptor</keyword>
<evidence type="ECO:0000256" key="9">
    <source>
        <dbReference type="SAM" id="SignalP"/>
    </source>
</evidence>
<gene>
    <name evidence="10" type="ORF">SAMN02745193_00157</name>
</gene>
<feature type="region of interest" description="Disordered" evidence="8">
    <location>
        <begin position="855"/>
        <end position="875"/>
    </location>
</feature>
<feature type="signal peptide" evidence="9">
    <location>
        <begin position="1"/>
        <end position="28"/>
    </location>
</feature>
<keyword evidence="3" id="KW-1134">Transmembrane beta strand</keyword>
<protein>
    <submittedName>
        <fullName evidence="10">Outer membrane receptor proteins, mostly Fe transport</fullName>
    </submittedName>
</protein>
<evidence type="ECO:0000256" key="7">
    <source>
        <dbReference type="ARBA" id="ARBA00023237"/>
    </source>
</evidence>
<dbReference type="Proteomes" id="UP000184391">
    <property type="component" value="Unassembled WGS sequence"/>
</dbReference>
<dbReference type="SUPFAM" id="SSF56935">
    <property type="entry name" value="Porins"/>
    <property type="match status" value="2"/>
</dbReference>
<evidence type="ECO:0000256" key="4">
    <source>
        <dbReference type="ARBA" id="ARBA00022692"/>
    </source>
</evidence>
<evidence type="ECO:0000313" key="11">
    <source>
        <dbReference type="Proteomes" id="UP000184391"/>
    </source>
</evidence>
<dbReference type="PANTHER" id="PTHR30069">
    <property type="entry name" value="TONB-DEPENDENT OUTER MEMBRANE RECEPTOR"/>
    <property type="match status" value="1"/>
</dbReference>
<name>A0A1M7RQ74_9SPHN</name>
<dbReference type="OrthoDB" id="7224136at2"/>
<keyword evidence="11" id="KW-1185">Reference proteome</keyword>
<keyword evidence="4" id="KW-0812">Transmembrane</keyword>
<dbReference type="GO" id="GO:0009279">
    <property type="term" value="C:cell outer membrane"/>
    <property type="evidence" value="ECO:0007669"/>
    <property type="project" value="UniProtKB-SubCell"/>
</dbReference>
<feature type="chain" id="PRO_5012907110" evidence="9">
    <location>
        <begin position="29"/>
        <end position="1048"/>
    </location>
</feature>
<dbReference type="InterPro" id="IPR039426">
    <property type="entry name" value="TonB-dep_rcpt-like"/>
</dbReference>
<reference evidence="11" key="1">
    <citation type="submission" date="2016-12" db="EMBL/GenBank/DDBJ databases">
        <authorList>
            <person name="Varghese N."/>
            <person name="Submissions S."/>
        </authorList>
    </citation>
    <scope>NUCLEOTIDE SEQUENCE [LARGE SCALE GENOMIC DNA]</scope>
    <source>
        <strain evidence="11">DSM 11032</strain>
    </source>
</reference>
<keyword evidence="2" id="KW-0813">Transport</keyword>
<dbReference type="Gene3D" id="2.170.130.10">
    <property type="entry name" value="TonB-dependent receptor, plug domain"/>
    <property type="match status" value="1"/>
</dbReference>
<proteinExistence type="predicted"/>
<keyword evidence="7" id="KW-0998">Cell outer membrane</keyword>
<dbReference type="Gene3D" id="2.40.170.20">
    <property type="entry name" value="TonB-dependent receptor, beta-barrel domain"/>
    <property type="match status" value="1"/>
</dbReference>
<dbReference type="AlphaFoldDB" id="A0A1M7RQ74"/>
<feature type="compositionally biased region" description="Gly residues" evidence="8">
    <location>
        <begin position="646"/>
        <end position="669"/>
    </location>
</feature>
<evidence type="ECO:0000256" key="1">
    <source>
        <dbReference type="ARBA" id="ARBA00004571"/>
    </source>
</evidence>
<dbReference type="RefSeq" id="WP_158093673.1">
    <property type="nucleotide sequence ID" value="NZ_FRDF01000001.1"/>
</dbReference>
<keyword evidence="6" id="KW-0472">Membrane</keyword>
<dbReference type="PANTHER" id="PTHR30069:SF53">
    <property type="entry name" value="COLICIN I RECEPTOR-RELATED"/>
    <property type="match status" value="1"/>
</dbReference>
<evidence type="ECO:0000256" key="8">
    <source>
        <dbReference type="SAM" id="MobiDB-lite"/>
    </source>
</evidence>
<evidence type="ECO:0000313" key="10">
    <source>
        <dbReference type="EMBL" id="SHN48445.1"/>
    </source>
</evidence>
<dbReference type="EMBL" id="FRDF01000001">
    <property type="protein sequence ID" value="SHN48445.1"/>
    <property type="molecule type" value="Genomic_DNA"/>
</dbReference>
<comment type="subcellular location">
    <subcellularLocation>
        <location evidence="1">Cell outer membrane</location>
        <topology evidence="1">Multi-pass membrane protein</topology>
    </subcellularLocation>
</comment>
<dbReference type="STRING" id="198312.SAMN02745193_00157"/>
<feature type="compositionally biased region" description="Gly residues" evidence="8">
    <location>
        <begin position="863"/>
        <end position="875"/>
    </location>
</feature>
<evidence type="ECO:0000256" key="3">
    <source>
        <dbReference type="ARBA" id="ARBA00022452"/>
    </source>
</evidence>
<feature type="region of interest" description="Disordered" evidence="8">
    <location>
        <begin position="646"/>
        <end position="688"/>
    </location>
</feature>
<feature type="region of interest" description="Disordered" evidence="8">
    <location>
        <begin position="32"/>
        <end position="58"/>
    </location>
</feature>
<accession>A0A1M7RQ74</accession>
<keyword evidence="5 9" id="KW-0732">Signal</keyword>
<evidence type="ECO:0000256" key="2">
    <source>
        <dbReference type="ARBA" id="ARBA00022448"/>
    </source>
</evidence>
<dbReference type="InterPro" id="IPR037066">
    <property type="entry name" value="Plug_dom_sf"/>
</dbReference>